<protein>
    <recommendedName>
        <fullName evidence="3">F-box domain-containing protein</fullName>
    </recommendedName>
</protein>
<keyword evidence="2" id="KW-1185">Reference proteome</keyword>
<name>A0A319ECC9_ASPSB</name>
<dbReference type="AlphaFoldDB" id="A0A319ECC9"/>
<dbReference type="Proteomes" id="UP000248423">
    <property type="component" value="Unassembled WGS sequence"/>
</dbReference>
<dbReference type="EMBL" id="KZ826343">
    <property type="protein sequence ID" value="PYI07281.1"/>
    <property type="molecule type" value="Genomic_DNA"/>
</dbReference>
<evidence type="ECO:0008006" key="3">
    <source>
        <dbReference type="Google" id="ProtNLM"/>
    </source>
</evidence>
<organism evidence="1 2">
    <name type="scientific">Aspergillus sclerotiicarbonarius (strain CBS 121057 / IBT 28362)</name>
    <dbReference type="NCBI Taxonomy" id="1448318"/>
    <lineage>
        <taxon>Eukaryota</taxon>
        <taxon>Fungi</taxon>
        <taxon>Dikarya</taxon>
        <taxon>Ascomycota</taxon>
        <taxon>Pezizomycotina</taxon>
        <taxon>Eurotiomycetes</taxon>
        <taxon>Eurotiomycetidae</taxon>
        <taxon>Eurotiales</taxon>
        <taxon>Aspergillaceae</taxon>
        <taxon>Aspergillus</taxon>
        <taxon>Aspergillus subgen. Circumdati</taxon>
    </lineage>
</organism>
<dbReference type="VEuPathDB" id="FungiDB:BO78DRAFT_386199"/>
<dbReference type="OrthoDB" id="4358152at2759"/>
<gene>
    <name evidence="1" type="ORF">BO78DRAFT_386199</name>
</gene>
<dbReference type="STRING" id="1448318.A0A319ECC9"/>
<reference evidence="1 2" key="1">
    <citation type="submission" date="2018-02" db="EMBL/GenBank/DDBJ databases">
        <title>The genomes of Aspergillus section Nigri reveals drivers in fungal speciation.</title>
        <authorList>
            <consortium name="DOE Joint Genome Institute"/>
            <person name="Vesth T.C."/>
            <person name="Nybo J."/>
            <person name="Theobald S."/>
            <person name="Brandl J."/>
            <person name="Frisvad J.C."/>
            <person name="Nielsen K.F."/>
            <person name="Lyhne E.K."/>
            <person name="Kogle M.E."/>
            <person name="Kuo A."/>
            <person name="Riley R."/>
            <person name="Clum A."/>
            <person name="Nolan M."/>
            <person name="Lipzen A."/>
            <person name="Salamov A."/>
            <person name="Henrissat B."/>
            <person name="Wiebenga A."/>
            <person name="De vries R.P."/>
            <person name="Grigoriev I.V."/>
            <person name="Mortensen U.H."/>
            <person name="Andersen M.R."/>
            <person name="Baker S.E."/>
        </authorList>
    </citation>
    <scope>NUCLEOTIDE SEQUENCE [LARGE SCALE GENOMIC DNA]</scope>
    <source>
        <strain evidence="1 2">CBS 121057</strain>
    </source>
</reference>
<sequence length="390" mass="45936">MDPFNMLPHELLFMIFEKLTEWTDLDNLIQASPRMAALFGPGEKDPYTAADPEVLRHIKHIISKDPIMKHGLDHHFWLCASIRNPSNPVNHYTLADFVRGEVPSADSIATTTRVALREMIGVVVNIRRLACVCLTTFLGRLEEVLPRCSHLKIRPRMWMEAFPDGHPVKDPPSWIEEYRVYRALWNLQVHTDLIKAGVREPGRSFILFFGTDAESTWSRLTGATAREMQAVSECLVYHYWDDETFDPRTPRHCRFMEFQCITRMPDASRVKGRSPCSVWCPPAEPEVIEPLEKNIHDSIYRDLHRWWQSMQWNMRHRPVAYWDDRPFRAMGMLIWDPRRLGRLKLWKDSPDPDHYTWRHDTRVSGPPAKEWVEGMYYWRADPMHGFRGCW</sequence>
<evidence type="ECO:0000313" key="2">
    <source>
        <dbReference type="Proteomes" id="UP000248423"/>
    </source>
</evidence>
<proteinExistence type="predicted"/>
<accession>A0A319ECC9</accession>
<evidence type="ECO:0000313" key="1">
    <source>
        <dbReference type="EMBL" id="PYI07281.1"/>
    </source>
</evidence>